<dbReference type="FunFam" id="3.80.10.10:FF:000095">
    <property type="entry name" value="LRR receptor-like serine/threonine-protein kinase GSO1"/>
    <property type="match status" value="1"/>
</dbReference>
<dbReference type="Gene3D" id="1.10.510.10">
    <property type="entry name" value="Transferase(Phosphotransferase) domain 1"/>
    <property type="match status" value="1"/>
</dbReference>
<keyword evidence="5" id="KW-0433">Leucine-rich repeat</keyword>
<evidence type="ECO:0000256" key="4">
    <source>
        <dbReference type="ARBA" id="ARBA00022475"/>
    </source>
</evidence>
<comment type="subcellular location">
    <subcellularLocation>
        <location evidence="1">Cell membrane</location>
        <topology evidence="1">Single-pass membrane protein</topology>
    </subcellularLocation>
    <subcellularLocation>
        <location evidence="2">Membrane</location>
        <topology evidence="2">Single-pass type I membrane protein</topology>
    </subcellularLocation>
</comment>
<comment type="caution">
    <text evidence="20">The sequence shown here is derived from an EMBL/GenBank/DDBJ whole genome shotgun (WGS) entry which is preliminary data.</text>
</comment>
<evidence type="ECO:0000256" key="11">
    <source>
        <dbReference type="ARBA" id="ARBA00022777"/>
    </source>
</evidence>
<gene>
    <name evidence="20" type="ORF">LUZ63_013383</name>
</gene>
<keyword evidence="13 18" id="KW-1133">Transmembrane helix</keyword>
<accession>A0A9Q0C8F8</accession>
<keyword evidence="8" id="KW-0732">Signal</keyword>
<dbReference type="InterPro" id="IPR001611">
    <property type="entry name" value="Leu-rich_rpt"/>
</dbReference>
<dbReference type="PRINTS" id="PR00019">
    <property type="entry name" value="LEURICHRPT"/>
</dbReference>
<dbReference type="Proteomes" id="UP001151287">
    <property type="component" value="Unassembled WGS sequence"/>
</dbReference>
<dbReference type="OrthoDB" id="676979at2759"/>
<dbReference type="InterPro" id="IPR032675">
    <property type="entry name" value="LRR_dom_sf"/>
</dbReference>
<organism evidence="20 21">
    <name type="scientific">Rhynchospora breviuscula</name>
    <dbReference type="NCBI Taxonomy" id="2022672"/>
    <lineage>
        <taxon>Eukaryota</taxon>
        <taxon>Viridiplantae</taxon>
        <taxon>Streptophyta</taxon>
        <taxon>Embryophyta</taxon>
        <taxon>Tracheophyta</taxon>
        <taxon>Spermatophyta</taxon>
        <taxon>Magnoliopsida</taxon>
        <taxon>Liliopsida</taxon>
        <taxon>Poales</taxon>
        <taxon>Cyperaceae</taxon>
        <taxon>Cyperoideae</taxon>
        <taxon>Rhynchosporeae</taxon>
        <taxon>Rhynchospora</taxon>
    </lineage>
</organism>
<evidence type="ECO:0000256" key="16">
    <source>
        <dbReference type="ARBA" id="ARBA00023180"/>
    </source>
</evidence>
<dbReference type="SUPFAM" id="SSF56112">
    <property type="entry name" value="Protein kinase-like (PK-like)"/>
    <property type="match status" value="1"/>
</dbReference>
<keyword evidence="21" id="KW-1185">Reference proteome</keyword>
<dbReference type="Gene3D" id="3.30.200.20">
    <property type="entry name" value="Phosphorylase Kinase, domain 1"/>
    <property type="match status" value="1"/>
</dbReference>
<dbReference type="PROSITE" id="PS50011">
    <property type="entry name" value="PROTEIN_KINASE_DOM"/>
    <property type="match status" value="1"/>
</dbReference>
<dbReference type="SUPFAM" id="SSF52058">
    <property type="entry name" value="L domain-like"/>
    <property type="match status" value="3"/>
</dbReference>
<keyword evidence="9" id="KW-0677">Repeat</keyword>
<dbReference type="GO" id="GO:0033612">
    <property type="term" value="F:receptor serine/threonine kinase binding"/>
    <property type="evidence" value="ECO:0007669"/>
    <property type="project" value="TreeGrafter"/>
</dbReference>
<protein>
    <recommendedName>
        <fullName evidence="19">Protein kinase domain-containing protein</fullName>
    </recommendedName>
</protein>
<keyword evidence="15" id="KW-0675">Receptor</keyword>
<dbReference type="InterPro" id="IPR013210">
    <property type="entry name" value="LRR_N_plant-typ"/>
</dbReference>
<evidence type="ECO:0000256" key="7">
    <source>
        <dbReference type="ARBA" id="ARBA00022692"/>
    </source>
</evidence>
<evidence type="ECO:0000256" key="5">
    <source>
        <dbReference type="ARBA" id="ARBA00022614"/>
    </source>
</evidence>
<evidence type="ECO:0000256" key="9">
    <source>
        <dbReference type="ARBA" id="ARBA00022737"/>
    </source>
</evidence>
<evidence type="ECO:0000259" key="19">
    <source>
        <dbReference type="PROSITE" id="PS50011"/>
    </source>
</evidence>
<dbReference type="InterPro" id="IPR000719">
    <property type="entry name" value="Prot_kinase_dom"/>
</dbReference>
<dbReference type="Pfam" id="PF00069">
    <property type="entry name" value="Pkinase"/>
    <property type="match status" value="1"/>
</dbReference>
<dbReference type="AlphaFoldDB" id="A0A9Q0C8F8"/>
<dbReference type="SMART" id="SM00369">
    <property type="entry name" value="LRR_TYP"/>
    <property type="match status" value="9"/>
</dbReference>
<dbReference type="Pfam" id="PF00560">
    <property type="entry name" value="LRR_1"/>
    <property type="match status" value="11"/>
</dbReference>
<evidence type="ECO:0000256" key="8">
    <source>
        <dbReference type="ARBA" id="ARBA00022729"/>
    </source>
</evidence>
<name>A0A9Q0C8F8_9POAL</name>
<evidence type="ECO:0000256" key="10">
    <source>
        <dbReference type="ARBA" id="ARBA00022741"/>
    </source>
</evidence>
<dbReference type="Gene3D" id="3.80.10.10">
    <property type="entry name" value="Ribonuclease Inhibitor"/>
    <property type="match status" value="4"/>
</dbReference>
<dbReference type="PANTHER" id="PTHR48056">
    <property type="entry name" value="LRR RECEPTOR-LIKE SERINE/THREONINE-PROTEIN KINASE-RELATED"/>
    <property type="match status" value="1"/>
</dbReference>
<evidence type="ECO:0000313" key="21">
    <source>
        <dbReference type="Proteomes" id="UP001151287"/>
    </source>
</evidence>
<dbReference type="Pfam" id="PF08263">
    <property type="entry name" value="LRRNT_2"/>
    <property type="match status" value="1"/>
</dbReference>
<dbReference type="FunFam" id="3.80.10.10:FF:000383">
    <property type="entry name" value="Leucine-rich repeat receptor protein kinase EMS1"/>
    <property type="match status" value="2"/>
</dbReference>
<dbReference type="GO" id="GO:0004672">
    <property type="term" value="F:protein kinase activity"/>
    <property type="evidence" value="ECO:0007669"/>
    <property type="project" value="InterPro"/>
</dbReference>
<evidence type="ECO:0000256" key="2">
    <source>
        <dbReference type="ARBA" id="ARBA00004479"/>
    </source>
</evidence>
<dbReference type="PANTHER" id="PTHR48056:SF36">
    <property type="entry name" value="OS10G0155800 PROTEIN"/>
    <property type="match status" value="1"/>
</dbReference>
<dbReference type="SMART" id="SM00220">
    <property type="entry name" value="S_TKc"/>
    <property type="match status" value="1"/>
</dbReference>
<dbReference type="InterPro" id="IPR008271">
    <property type="entry name" value="Ser/Thr_kinase_AS"/>
</dbReference>
<evidence type="ECO:0000256" key="17">
    <source>
        <dbReference type="PROSITE-ProRule" id="PRU10141"/>
    </source>
</evidence>
<evidence type="ECO:0000256" key="12">
    <source>
        <dbReference type="ARBA" id="ARBA00022840"/>
    </source>
</evidence>
<keyword evidence="16" id="KW-0325">Glycoprotein</keyword>
<evidence type="ECO:0000256" key="14">
    <source>
        <dbReference type="ARBA" id="ARBA00023136"/>
    </source>
</evidence>
<evidence type="ECO:0000256" key="3">
    <source>
        <dbReference type="ARBA" id="ARBA00008684"/>
    </source>
</evidence>
<dbReference type="EMBL" id="JAMQYH010000004">
    <property type="protein sequence ID" value="KAJ1689228.1"/>
    <property type="molecule type" value="Genomic_DNA"/>
</dbReference>
<reference evidence="20" key="1">
    <citation type="journal article" date="2022" name="Cell">
        <title>Repeat-based holocentromeres influence genome architecture and karyotype evolution.</title>
        <authorList>
            <person name="Hofstatter P.G."/>
            <person name="Thangavel G."/>
            <person name="Lux T."/>
            <person name="Neumann P."/>
            <person name="Vondrak T."/>
            <person name="Novak P."/>
            <person name="Zhang M."/>
            <person name="Costa L."/>
            <person name="Castellani M."/>
            <person name="Scott A."/>
            <person name="Toegelov H."/>
            <person name="Fuchs J."/>
            <person name="Mata-Sucre Y."/>
            <person name="Dias Y."/>
            <person name="Vanzela A.L.L."/>
            <person name="Huettel B."/>
            <person name="Almeida C.C.S."/>
            <person name="Simkova H."/>
            <person name="Souza G."/>
            <person name="Pedrosa-Harand A."/>
            <person name="Macas J."/>
            <person name="Mayer K.F.X."/>
            <person name="Houben A."/>
            <person name="Marques A."/>
        </authorList>
    </citation>
    <scope>NUCLEOTIDE SEQUENCE</scope>
    <source>
        <strain evidence="20">RhyBre1mFocal</strain>
    </source>
</reference>
<evidence type="ECO:0000256" key="1">
    <source>
        <dbReference type="ARBA" id="ARBA00004162"/>
    </source>
</evidence>
<evidence type="ECO:0000256" key="13">
    <source>
        <dbReference type="ARBA" id="ARBA00022989"/>
    </source>
</evidence>
<keyword evidence="14 18" id="KW-0472">Membrane</keyword>
<dbReference type="FunFam" id="1.10.510.10:FF:000388">
    <property type="entry name" value="Leucine-rich repeat receptor-like tyrosine-protein kinase PXC3"/>
    <property type="match status" value="1"/>
</dbReference>
<keyword evidence="11" id="KW-0418">Kinase</keyword>
<keyword evidence="7 18" id="KW-0812">Transmembrane</keyword>
<dbReference type="InterPro" id="IPR050647">
    <property type="entry name" value="Plant_LRR-RLKs"/>
</dbReference>
<evidence type="ECO:0000256" key="15">
    <source>
        <dbReference type="ARBA" id="ARBA00023170"/>
    </source>
</evidence>
<dbReference type="PROSITE" id="PS00108">
    <property type="entry name" value="PROTEIN_KINASE_ST"/>
    <property type="match status" value="1"/>
</dbReference>
<keyword evidence="6" id="KW-0808">Transferase</keyword>
<dbReference type="GO" id="GO:0005886">
    <property type="term" value="C:plasma membrane"/>
    <property type="evidence" value="ECO:0007669"/>
    <property type="project" value="UniProtKB-SubCell"/>
</dbReference>
<dbReference type="GO" id="GO:0005524">
    <property type="term" value="F:ATP binding"/>
    <property type="evidence" value="ECO:0007669"/>
    <property type="project" value="UniProtKB-UniRule"/>
</dbReference>
<evidence type="ECO:0000256" key="18">
    <source>
        <dbReference type="SAM" id="Phobius"/>
    </source>
</evidence>
<feature type="transmembrane region" description="Helical" evidence="18">
    <location>
        <begin position="20"/>
        <end position="46"/>
    </location>
</feature>
<sequence>MFTLQTKNQSMIIPKFFQYLFSFFCFHIFFFLCASPMTLASLLSFYSSLSIESQNLLKWNNTTNISESPCNLTGITCSSFSPFPIISLNLSGTGLTGRLATSIPHLCSLQYLKSLDLSSNNFTGPIPSELFNCSTLETIHLEENFLSGPIPSTIFWSQHLTTLNLGSNSLTGMIPIPPVEVIPMLQLEYLALYENSFTGEIPNELLQLPNLKFLYLYGNNLTGPISNFPRHCKLIELYIYENSLSGNIPPSFRNCRNLNSFDASTNKIEGILTNETFCMLQQLELLYLEKNSLTGTLPSCLWSLPNLSEIYLSSNNFNGVIPQEIGMCQSLVELSLWGNQLTGSIPDSVGNLTSLELLVLARNSLSGSLPSSIGKCSSLVEIQLQENNLSGQIPREICDLGVLQKMYLFKNKIGGYIPREIWKLHSLEEFQLYNNSLVGEIPSEITLLKQLNSISLAYNNLTGEIPYFLGNTSNTGLVSIDLTGNSFYGPIPPYLCSNGSLEILDLGYNRFNTVSFDSIFSCSSLTRIILRNNQLHGSLPACTFPTSAAISYFDLSNNLLDGEIPKEIGSWKNLTKLDLSNNLFSGAIPIELGTITNIEMINLSSNRLVGSIPHELRHCKKLLLLDLSQNFISGHIPANVLTLINLQHLLLQNNKLTGSIPNSFSTDQGLLELQLGKNLLDGSIPSSLGNLQYIYLGLNISMNNFTGQIPSNLGNLDKLQVLDLSHNSLSGQIPKSLNKMISLSSVNLSFNRLSGDIPTNWGKFKILSPGSFVGNENLNFQDLNHNYPRSVNKQSDRAKRELVALVVALGASILLAGFCVAKYAPLTRARTRSISSRKLLSCSTNSTDELPEDLTYDDIMRATDNLSEKFVIGRGRHGTVYCTEFGEGKKWAVKLVDLSQSRFCVEMQVLSSIKHRNLVRMAGYCIRDAIGLILCEFVPGGTLFEVLHQRTPIVALGCRTRYKISLGVAQALAYLHHDCMPMVVHRDVKSSNVLLDFDLEPKLADFGLARFLEVESDSSNTVSAIVGTLGYIAPESGYATKINEKCDVYSYGVMLLELLCRKMPVDPRFGDGVDIVKWVNLNLNQVDNFNIMNCLDEEIWYWEIDEREKALQLLELALLCTRFERETRPTMREIVNTLIKLDR</sequence>
<dbReference type="Pfam" id="PF13855">
    <property type="entry name" value="LRR_8"/>
    <property type="match status" value="1"/>
</dbReference>
<dbReference type="PROSITE" id="PS00107">
    <property type="entry name" value="PROTEIN_KINASE_ATP"/>
    <property type="match status" value="1"/>
</dbReference>
<evidence type="ECO:0000256" key="6">
    <source>
        <dbReference type="ARBA" id="ARBA00022679"/>
    </source>
</evidence>
<keyword evidence="12 17" id="KW-0067">ATP-binding</keyword>
<feature type="binding site" evidence="17">
    <location>
        <position position="894"/>
    </location>
    <ligand>
        <name>ATP</name>
        <dbReference type="ChEBI" id="CHEBI:30616"/>
    </ligand>
</feature>
<feature type="domain" description="Protein kinase" evidence="19">
    <location>
        <begin position="866"/>
        <end position="1141"/>
    </location>
</feature>
<dbReference type="InterPro" id="IPR003591">
    <property type="entry name" value="Leu-rich_rpt_typical-subtyp"/>
</dbReference>
<dbReference type="InterPro" id="IPR017441">
    <property type="entry name" value="Protein_kinase_ATP_BS"/>
</dbReference>
<keyword evidence="10 17" id="KW-0547">Nucleotide-binding</keyword>
<dbReference type="FunFam" id="3.80.10.10:FF:000385">
    <property type="entry name" value="Leucine-rich repeat family protein"/>
    <property type="match status" value="1"/>
</dbReference>
<keyword evidence="4" id="KW-1003">Cell membrane</keyword>
<dbReference type="InterPro" id="IPR011009">
    <property type="entry name" value="Kinase-like_dom_sf"/>
</dbReference>
<evidence type="ECO:0000313" key="20">
    <source>
        <dbReference type="EMBL" id="KAJ1689228.1"/>
    </source>
</evidence>
<comment type="similarity">
    <text evidence="3">Belongs to the protein kinase superfamily. Ser/Thr protein kinase family.</text>
</comment>
<proteinExistence type="inferred from homology"/>